<dbReference type="AlphaFoldDB" id="A0A7R6SXD1"/>
<dbReference type="InterPro" id="IPR050902">
    <property type="entry name" value="ABC_Transporter_SBP"/>
</dbReference>
<dbReference type="PANTHER" id="PTHR30535:SF34">
    <property type="entry name" value="MOLYBDATE-BINDING PROTEIN MOLA"/>
    <property type="match status" value="1"/>
</dbReference>
<protein>
    <submittedName>
        <fullName evidence="4">Iron complex transport system substrate-binding protein</fullName>
    </submittedName>
</protein>
<feature type="domain" description="Fe/B12 periplasmic-binding" evidence="3">
    <location>
        <begin position="55"/>
        <end position="303"/>
    </location>
</feature>
<sequence length="305" mass="33823">MSVLGYSYISILYELTTVFYPFAALVLILVSLTAQALSVEDDAGRQVSLEQPARRIVTLAPHLTEQLFSLGVGRRIIATVEYSDYPKEALSIPRIGGAEEISAEVILALQPDLVVAWDSGSPIEVLALLESLGVVVYRASSQSLLGVSKTLSDLAVLTQQSEVAAPLIAAFNADVEKATSLYRNKRTVSVFYQLWYEPLMTANKQQMINEMITLCGGRNLFANQTEVVPQTSVESIVVLSPEVILVPEQGTPINWQERWKVWPEISAVRHQHLYTLNADLVNRPTLRSVQGLRQICYLLDKVRSH</sequence>
<dbReference type="EMBL" id="AP014546">
    <property type="protein sequence ID" value="BBB30690.1"/>
    <property type="molecule type" value="Genomic_DNA"/>
</dbReference>
<evidence type="ECO:0000259" key="3">
    <source>
        <dbReference type="PROSITE" id="PS50983"/>
    </source>
</evidence>
<dbReference type="GO" id="GO:0071281">
    <property type="term" value="P:cellular response to iron ion"/>
    <property type="evidence" value="ECO:0007669"/>
    <property type="project" value="TreeGrafter"/>
</dbReference>
<reference evidence="4 5" key="1">
    <citation type="journal article" date="2008" name="Int. J. Syst. Evol. Microbiol.">
        <title>Neptunomonas japonica sp. nov., an Osedax japonicus symbiont-like bacterium isolated from sediment adjacent to sperm whale carcasses off Kagoshima, Japan.</title>
        <authorList>
            <person name="Miyazaki M."/>
            <person name="Nogi Y."/>
            <person name="Fujiwara Y."/>
            <person name="Kawato M."/>
            <person name="Kubokawa K."/>
            <person name="Horikoshi K."/>
        </authorList>
    </citation>
    <scope>NUCLEOTIDE SEQUENCE [LARGE SCALE GENOMIC DNA]</scope>
    <source>
        <strain evidence="4 5">JAMM 1380</strain>
    </source>
</reference>
<dbReference type="KEGG" id="njp:NEJAP_2747"/>
<evidence type="ECO:0000256" key="1">
    <source>
        <dbReference type="ARBA" id="ARBA00022729"/>
    </source>
</evidence>
<evidence type="ECO:0000256" key="2">
    <source>
        <dbReference type="SAM" id="Phobius"/>
    </source>
</evidence>
<dbReference type="SUPFAM" id="SSF53807">
    <property type="entry name" value="Helical backbone' metal receptor"/>
    <property type="match status" value="1"/>
</dbReference>
<keyword evidence="2" id="KW-0472">Membrane</keyword>
<dbReference type="Pfam" id="PF01497">
    <property type="entry name" value="Peripla_BP_2"/>
    <property type="match status" value="1"/>
</dbReference>
<keyword evidence="5" id="KW-1185">Reference proteome</keyword>
<name>A0A7R6SXD1_9GAMM</name>
<proteinExistence type="predicted"/>
<dbReference type="Proteomes" id="UP000595332">
    <property type="component" value="Chromosome"/>
</dbReference>
<dbReference type="Gene3D" id="3.40.50.1980">
    <property type="entry name" value="Nitrogenase molybdenum iron protein domain"/>
    <property type="match status" value="2"/>
</dbReference>
<gene>
    <name evidence="4" type="ORF">NEJAP_2747</name>
</gene>
<dbReference type="PANTHER" id="PTHR30535">
    <property type="entry name" value="VITAMIN B12-BINDING PROTEIN"/>
    <property type="match status" value="1"/>
</dbReference>
<dbReference type="InterPro" id="IPR002491">
    <property type="entry name" value="ABC_transptr_periplasmic_BD"/>
</dbReference>
<keyword evidence="2" id="KW-1133">Transmembrane helix</keyword>
<feature type="transmembrane region" description="Helical" evidence="2">
    <location>
        <begin position="6"/>
        <end position="30"/>
    </location>
</feature>
<dbReference type="NCBIfam" id="NF038402">
    <property type="entry name" value="TroA_like"/>
    <property type="match status" value="1"/>
</dbReference>
<evidence type="ECO:0000313" key="4">
    <source>
        <dbReference type="EMBL" id="BBB30690.1"/>
    </source>
</evidence>
<dbReference type="InterPro" id="IPR054828">
    <property type="entry name" value="Vit_B12_bind_prot"/>
</dbReference>
<keyword evidence="2" id="KW-0812">Transmembrane</keyword>
<accession>A0A7R6SXD1</accession>
<keyword evidence="1" id="KW-0732">Signal</keyword>
<dbReference type="PROSITE" id="PS50983">
    <property type="entry name" value="FE_B12_PBP"/>
    <property type="match status" value="1"/>
</dbReference>
<dbReference type="CDD" id="cd01144">
    <property type="entry name" value="BtuF"/>
    <property type="match status" value="1"/>
</dbReference>
<organism evidence="4 5">
    <name type="scientific">Neptunomonas japonica JAMM 1380</name>
    <dbReference type="NCBI Taxonomy" id="1441457"/>
    <lineage>
        <taxon>Bacteria</taxon>
        <taxon>Pseudomonadati</taxon>
        <taxon>Pseudomonadota</taxon>
        <taxon>Gammaproteobacteria</taxon>
        <taxon>Oceanospirillales</taxon>
        <taxon>Oceanospirillaceae</taxon>
        <taxon>Neptunomonas</taxon>
    </lineage>
</organism>
<evidence type="ECO:0000313" key="5">
    <source>
        <dbReference type="Proteomes" id="UP000595332"/>
    </source>
</evidence>